<dbReference type="PROSITE" id="PS51186">
    <property type="entry name" value="GNAT"/>
    <property type="match status" value="1"/>
</dbReference>
<dbReference type="RefSeq" id="WP_008471902.1">
    <property type="nucleotide sequence ID" value="NZ_AYZP01000001.1"/>
</dbReference>
<dbReference type="Pfam" id="PF00583">
    <property type="entry name" value="Acetyltransf_1"/>
    <property type="match status" value="1"/>
</dbReference>
<dbReference type="InterPro" id="IPR016181">
    <property type="entry name" value="Acyl_CoA_acyltransferase"/>
</dbReference>
<evidence type="ECO:0000313" key="5">
    <source>
        <dbReference type="Proteomes" id="UP000009320"/>
    </source>
</evidence>
<dbReference type="InterPro" id="IPR050680">
    <property type="entry name" value="YpeA/RimI_acetyltransf"/>
</dbReference>
<evidence type="ECO:0000313" key="4">
    <source>
        <dbReference type="EMBL" id="CCI82734.1"/>
    </source>
</evidence>
<evidence type="ECO:0000256" key="1">
    <source>
        <dbReference type="ARBA" id="ARBA00022679"/>
    </source>
</evidence>
<proteinExistence type="predicted"/>
<keyword evidence="5" id="KW-1185">Reference proteome</keyword>
<dbReference type="STRING" id="1423758.FC41_GL000430"/>
<dbReference type="GO" id="GO:0016747">
    <property type="term" value="F:acyltransferase activity, transferring groups other than amino-acyl groups"/>
    <property type="evidence" value="ECO:0007669"/>
    <property type="project" value="InterPro"/>
</dbReference>
<sequence length="188" mass="21942">MIRKAERKDFPFIFPILNQIFEEMDMKTIKALPEGQFYDLMKQAFYSDHYRYSLNRIWVATDEDDRPTGLIDMYGYEDQSIIDMSLRPSLAKTLLPLETKIFTDKEALPGEWYIDALAVNPNHWGEGIASSLLAVAPKVAKEKDYKVVSLNVDQDNPRAQRLYEYKGFETVSTMKIGDRKYDHMIKRV</sequence>
<keyword evidence="2" id="KW-0012">Acyltransferase</keyword>
<dbReference type="OrthoDB" id="5319888at2"/>
<protein>
    <submittedName>
        <fullName evidence="4">Acetyltransferase, GNAT family</fullName>
    </submittedName>
</protein>
<comment type="caution">
    <text evidence="4">The sequence shown here is derived from an EMBL/GenBank/DDBJ whole genome shotgun (WGS) entry which is preliminary data.</text>
</comment>
<reference evidence="4 5" key="1">
    <citation type="submission" date="2012-06" db="EMBL/GenBank/DDBJ databases">
        <title>Draft Genome Sequence of Lactobacillus hominis Strain CRBIP 24.179T, isolated from human intestine.</title>
        <authorList>
            <person name="Cousin S."/>
            <person name="Ma L."/>
            <person name="Bizet C."/>
            <person name="Loux V."/>
            <person name="Bouchier C."/>
            <person name="Clermont D."/>
            <person name="Creno S."/>
        </authorList>
    </citation>
    <scope>NUCLEOTIDE SEQUENCE [LARGE SCALE GENOMIC DNA]</scope>
    <source>
        <strain evidence="5">CRBIP 24.179T</strain>
    </source>
</reference>
<dbReference type="InterPro" id="IPR000182">
    <property type="entry name" value="GNAT_dom"/>
</dbReference>
<evidence type="ECO:0000256" key="2">
    <source>
        <dbReference type="ARBA" id="ARBA00023315"/>
    </source>
</evidence>
<dbReference type="Proteomes" id="UP000009320">
    <property type="component" value="Unassembled WGS sequence"/>
</dbReference>
<dbReference type="GeneID" id="82847955"/>
<dbReference type="eggNOG" id="COG0456">
    <property type="taxonomic scope" value="Bacteria"/>
</dbReference>
<keyword evidence="1 4" id="KW-0808">Transferase</keyword>
<dbReference type="Gene3D" id="3.40.630.30">
    <property type="match status" value="1"/>
</dbReference>
<dbReference type="AlphaFoldDB" id="I7LB12"/>
<name>I7LB12_9LACO</name>
<dbReference type="EMBL" id="CAKE01000035">
    <property type="protein sequence ID" value="CCI82734.1"/>
    <property type="molecule type" value="Genomic_DNA"/>
</dbReference>
<dbReference type="PANTHER" id="PTHR43420">
    <property type="entry name" value="ACETYLTRANSFERASE"/>
    <property type="match status" value="1"/>
</dbReference>
<accession>I7LB12</accession>
<dbReference type="CDD" id="cd04301">
    <property type="entry name" value="NAT_SF"/>
    <property type="match status" value="1"/>
</dbReference>
<evidence type="ECO:0000259" key="3">
    <source>
        <dbReference type="PROSITE" id="PS51186"/>
    </source>
</evidence>
<gene>
    <name evidence="4" type="ORF">BN55_08630</name>
</gene>
<organism evidence="4 5">
    <name type="scientific">Lactobacillus hominis DSM 23910 = CRBIP 24.179</name>
    <dbReference type="NCBI Taxonomy" id="1423758"/>
    <lineage>
        <taxon>Bacteria</taxon>
        <taxon>Bacillati</taxon>
        <taxon>Bacillota</taxon>
        <taxon>Bacilli</taxon>
        <taxon>Lactobacillales</taxon>
        <taxon>Lactobacillaceae</taxon>
        <taxon>Lactobacillus</taxon>
    </lineage>
</organism>
<feature type="domain" description="N-acetyltransferase" evidence="3">
    <location>
        <begin position="1"/>
        <end position="188"/>
    </location>
</feature>
<dbReference type="SUPFAM" id="SSF55729">
    <property type="entry name" value="Acyl-CoA N-acyltransferases (Nat)"/>
    <property type="match status" value="1"/>
</dbReference>